<keyword evidence="3" id="KW-1185">Reference proteome</keyword>
<evidence type="ECO:0000313" key="2">
    <source>
        <dbReference type="EMBL" id="GAW04910.1"/>
    </source>
</evidence>
<reference evidence="2 3" key="2">
    <citation type="submission" date="2017-02" db="EMBL/GenBank/DDBJ databases">
        <title>A genome survey and senescence transcriptome analysis in Lentinula edodes.</title>
        <authorList>
            <person name="Sakamoto Y."/>
            <person name="Nakade K."/>
            <person name="Sato S."/>
            <person name="Yoshida Y."/>
            <person name="Miyazaki K."/>
            <person name="Natsume S."/>
            <person name="Konno N."/>
        </authorList>
    </citation>
    <scope>NUCLEOTIDE SEQUENCE [LARGE SCALE GENOMIC DNA]</scope>
    <source>
        <strain evidence="2 3">NBRC 111202</strain>
    </source>
</reference>
<dbReference type="EMBL" id="BDGU01000215">
    <property type="protein sequence ID" value="GAW04910.1"/>
    <property type="molecule type" value="Genomic_DNA"/>
</dbReference>
<gene>
    <name evidence="2" type="ORF">LENED_006731</name>
</gene>
<proteinExistence type="predicted"/>
<evidence type="ECO:0000313" key="3">
    <source>
        <dbReference type="Proteomes" id="UP000188533"/>
    </source>
</evidence>
<comment type="caution">
    <text evidence="2">The sequence shown here is derived from an EMBL/GenBank/DDBJ whole genome shotgun (WGS) entry which is preliminary data.</text>
</comment>
<accession>A0A1Q3ECH6</accession>
<feature type="chain" id="PRO_5012343069" evidence="1">
    <location>
        <begin position="20"/>
        <end position="93"/>
    </location>
</feature>
<evidence type="ECO:0000256" key="1">
    <source>
        <dbReference type="SAM" id="SignalP"/>
    </source>
</evidence>
<organism evidence="2 3">
    <name type="scientific">Lentinula edodes</name>
    <name type="common">Shiitake mushroom</name>
    <name type="synonym">Lentinus edodes</name>
    <dbReference type="NCBI Taxonomy" id="5353"/>
    <lineage>
        <taxon>Eukaryota</taxon>
        <taxon>Fungi</taxon>
        <taxon>Dikarya</taxon>
        <taxon>Basidiomycota</taxon>
        <taxon>Agaricomycotina</taxon>
        <taxon>Agaricomycetes</taxon>
        <taxon>Agaricomycetidae</taxon>
        <taxon>Agaricales</taxon>
        <taxon>Marasmiineae</taxon>
        <taxon>Omphalotaceae</taxon>
        <taxon>Lentinula</taxon>
    </lineage>
</organism>
<dbReference type="AlphaFoldDB" id="A0A1Q3ECH6"/>
<sequence>MHFITKALAFASIVSVASASLLVQRQCIGIGLSCGPSIGSCCPGFTCTDVILGESICTPDLCGAVGDPCITLPTGNSTCCEGLSCSAELNCQA</sequence>
<keyword evidence="1" id="KW-0732">Signal</keyword>
<protein>
    <submittedName>
        <fullName evidence="2">Uncharacterized protein</fullName>
    </submittedName>
</protein>
<reference evidence="2 3" key="1">
    <citation type="submission" date="2016-08" db="EMBL/GenBank/DDBJ databases">
        <authorList>
            <consortium name="Lentinula edodes genome sequencing consortium"/>
            <person name="Sakamoto Y."/>
            <person name="Nakade K."/>
            <person name="Sato S."/>
            <person name="Yoshida Y."/>
            <person name="Miyazaki K."/>
            <person name="Natsume S."/>
            <person name="Konno N."/>
        </authorList>
    </citation>
    <scope>NUCLEOTIDE SEQUENCE [LARGE SCALE GENOMIC DNA]</scope>
    <source>
        <strain evidence="2 3">NBRC 111202</strain>
    </source>
</reference>
<feature type="signal peptide" evidence="1">
    <location>
        <begin position="1"/>
        <end position="19"/>
    </location>
</feature>
<name>A0A1Q3ECH6_LENED</name>
<dbReference type="Proteomes" id="UP000188533">
    <property type="component" value="Unassembled WGS sequence"/>
</dbReference>